<dbReference type="AlphaFoldDB" id="A0A371FTI5"/>
<organism evidence="1 2">
    <name type="scientific">Mucuna pruriens</name>
    <name type="common">Velvet bean</name>
    <name type="synonym">Dolichos pruriens</name>
    <dbReference type="NCBI Taxonomy" id="157652"/>
    <lineage>
        <taxon>Eukaryota</taxon>
        <taxon>Viridiplantae</taxon>
        <taxon>Streptophyta</taxon>
        <taxon>Embryophyta</taxon>
        <taxon>Tracheophyta</taxon>
        <taxon>Spermatophyta</taxon>
        <taxon>Magnoliopsida</taxon>
        <taxon>eudicotyledons</taxon>
        <taxon>Gunneridae</taxon>
        <taxon>Pentapetalae</taxon>
        <taxon>rosids</taxon>
        <taxon>fabids</taxon>
        <taxon>Fabales</taxon>
        <taxon>Fabaceae</taxon>
        <taxon>Papilionoideae</taxon>
        <taxon>50 kb inversion clade</taxon>
        <taxon>NPAAA clade</taxon>
        <taxon>indigoferoid/millettioid clade</taxon>
        <taxon>Phaseoleae</taxon>
        <taxon>Mucuna</taxon>
    </lineage>
</organism>
<name>A0A371FTI5_MUCPR</name>
<proteinExistence type="predicted"/>
<accession>A0A371FTI5</accession>
<feature type="non-terminal residue" evidence="1">
    <location>
        <position position="1"/>
    </location>
</feature>
<evidence type="ECO:0000313" key="1">
    <source>
        <dbReference type="EMBL" id="RDX81669.1"/>
    </source>
</evidence>
<comment type="caution">
    <text evidence="1">The sequence shown here is derived from an EMBL/GenBank/DDBJ whole genome shotgun (WGS) entry which is preliminary data.</text>
</comment>
<keyword evidence="2" id="KW-1185">Reference proteome</keyword>
<gene>
    <name evidence="1" type="ORF">CR513_37626</name>
</gene>
<evidence type="ECO:0000313" key="2">
    <source>
        <dbReference type="Proteomes" id="UP000257109"/>
    </source>
</evidence>
<sequence length="108" mass="11802">MQRISRNYALKPLCRELHGVAGILTHACDETSAICSFCIPALQKFAKDLMQSQSSTSGCPEGLTLLSTSGPFSMPNKTAAFLEEPTGALRNCQCSEEEAKKIEYIKEK</sequence>
<dbReference type="Proteomes" id="UP000257109">
    <property type="component" value="Unassembled WGS sequence"/>
</dbReference>
<reference evidence="1" key="1">
    <citation type="submission" date="2018-05" db="EMBL/GenBank/DDBJ databases">
        <title>Draft genome of Mucuna pruriens seed.</title>
        <authorList>
            <person name="Nnadi N.E."/>
            <person name="Vos R."/>
            <person name="Hasami M.H."/>
            <person name="Devisetty U.K."/>
            <person name="Aguiy J.C."/>
        </authorList>
    </citation>
    <scope>NUCLEOTIDE SEQUENCE [LARGE SCALE GENOMIC DNA]</scope>
    <source>
        <strain evidence="1">JCA_2017</strain>
    </source>
</reference>
<protein>
    <submittedName>
        <fullName evidence="1">Uncharacterized protein</fullName>
    </submittedName>
</protein>
<dbReference type="EMBL" id="QJKJ01007860">
    <property type="protein sequence ID" value="RDX81669.1"/>
    <property type="molecule type" value="Genomic_DNA"/>
</dbReference>